<dbReference type="InterPro" id="IPR036671">
    <property type="entry name" value="DPH_MB_sf"/>
</dbReference>
<dbReference type="SUPFAM" id="SSF144217">
    <property type="entry name" value="CSL zinc finger"/>
    <property type="match status" value="1"/>
</dbReference>
<organism evidence="1">
    <name type="scientific">Eubacterium limosum</name>
    <dbReference type="NCBI Taxonomy" id="1736"/>
    <lineage>
        <taxon>Bacteria</taxon>
        <taxon>Bacillati</taxon>
        <taxon>Bacillota</taxon>
        <taxon>Clostridia</taxon>
        <taxon>Eubacteriales</taxon>
        <taxon>Eubacteriaceae</taxon>
        <taxon>Eubacterium</taxon>
    </lineage>
</organism>
<reference evidence="1" key="1">
    <citation type="submission" date="2019-11" db="EMBL/GenBank/DDBJ databases">
        <authorList>
            <person name="Feng L."/>
        </authorList>
    </citation>
    <scope>NUCLEOTIDE SEQUENCE</scope>
    <source>
        <strain evidence="1">ElimosumLFYP34</strain>
    </source>
</reference>
<dbReference type="AlphaFoldDB" id="A0A6N2ZQQ9"/>
<proteinExistence type="predicted"/>
<gene>
    <name evidence="1" type="ORF">ELLFYP34_01953</name>
</gene>
<name>A0A6N2ZQQ9_EUBLI</name>
<evidence type="ECO:0000313" key="1">
    <source>
        <dbReference type="EMBL" id="VYT80150.1"/>
    </source>
</evidence>
<protein>
    <submittedName>
        <fullName evidence="1">Uncharacterized protein</fullName>
    </submittedName>
</protein>
<dbReference type="EMBL" id="CACRTR010000003">
    <property type="protein sequence ID" value="VYT80150.1"/>
    <property type="molecule type" value="Genomic_DNA"/>
</dbReference>
<accession>A0A6N2ZQQ9</accession>
<sequence>MKIKLIMEKRNLTVDLESEKAEALFNAFALKLLGIEERTEVRRMMTDTVLLKDHCTTETPAIEQKLQDIATDQRISAPIREAIRHQEAVNETKNTWEQECFEKGYKGFMYIRCPKCGEIRGFNAKKESQSFLCEDCGIVTPFEEPLKRLYLNCECGRRFTYWTNMTEEMFDIPCIDCGMPVPVIYNHKKNIYETVRG</sequence>